<dbReference type="EMBL" id="CP003539">
    <property type="protein sequence ID" value="AFX99686.1"/>
    <property type="molecule type" value="Genomic_DNA"/>
</dbReference>
<dbReference type="KEGG" id="thal:A1OE_1517"/>
<evidence type="ECO:0000313" key="1">
    <source>
        <dbReference type="EMBL" id="AFX99686.1"/>
    </source>
</evidence>
<keyword evidence="2" id="KW-1185">Reference proteome</keyword>
<dbReference type="AlphaFoldDB" id="K7ZDN4"/>
<protein>
    <submittedName>
        <fullName evidence="1">Uncharacterized protein</fullName>
    </submittedName>
</protein>
<organism evidence="1 2">
    <name type="scientific">Candidatus Endolissoclinum faulkneri L2</name>
    <dbReference type="NCBI Taxonomy" id="1193729"/>
    <lineage>
        <taxon>Bacteria</taxon>
        <taxon>Pseudomonadati</taxon>
        <taxon>Pseudomonadota</taxon>
        <taxon>Alphaproteobacteria</taxon>
        <taxon>Rhodospirillales</taxon>
        <taxon>Rhodospirillaceae</taxon>
        <taxon>Candidatus Endolissoclinum</taxon>
    </lineage>
</organism>
<dbReference type="HOGENOM" id="CLU_3181457_0_0_5"/>
<reference evidence="1 2" key="1">
    <citation type="journal article" date="2012" name="Proc. Natl. Acad. Sci. U.S.A.">
        <title>Genome streamlining and chemical defense in a coral reef symbiosis.</title>
        <authorList>
            <person name="Kwan J.C."/>
            <person name="Donia M.S."/>
            <person name="Han A.W."/>
            <person name="Hirose E."/>
            <person name="Haygood M.G."/>
            <person name="Schmidt E.W."/>
        </authorList>
    </citation>
    <scope>NUCLEOTIDE SEQUENCE [LARGE SCALE GENOMIC DNA]</scope>
    <source>
        <strain evidence="1 2">L2</strain>
    </source>
</reference>
<accession>K7ZDN4</accession>
<evidence type="ECO:0000313" key="2">
    <source>
        <dbReference type="Proteomes" id="UP000010077"/>
    </source>
</evidence>
<name>K7ZDN4_9PROT</name>
<gene>
    <name evidence="1" type="ORF">A1OE_1517</name>
</gene>
<dbReference type="Proteomes" id="UP000010077">
    <property type="component" value="Chromosome"/>
</dbReference>
<proteinExistence type="predicted"/>
<sequence>MLYCVLQCTNILCYFNFVLGNRGFGKSLMLNLHNNIIFAHLLKRIN</sequence>